<organism evidence="8">
    <name type="scientific">uncultured organism</name>
    <dbReference type="NCBI Taxonomy" id="155900"/>
    <lineage>
        <taxon>unclassified sequences</taxon>
        <taxon>environmental samples</taxon>
    </lineage>
</organism>
<feature type="transmembrane region" description="Helical" evidence="6">
    <location>
        <begin position="299"/>
        <end position="324"/>
    </location>
</feature>
<feature type="transmembrane region" description="Helical" evidence="6">
    <location>
        <begin position="246"/>
        <end position="265"/>
    </location>
</feature>
<evidence type="ECO:0000256" key="2">
    <source>
        <dbReference type="ARBA" id="ARBA00022475"/>
    </source>
</evidence>
<feature type="transmembrane region" description="Helical" evidence="6">
    <location>
        <begin position="71"/>
        <end position="91"/>
    </location>
</feature>
<dbReference type="PANTHER" id="PTHR43124">
    <property type="entry name" value="PURINE EFFLUX PUMP PBUE"/>
    <property type="match status" value="1"/>
</dbReference>
<evidence type="ECO:0000256" key="3">
    <source>
        <dbReference type="ARBA" id="ARBA00022692"/>
    </source>
</evidence>
<dbReference type="InterPro" id="IPR020846">
    <property type="entry name" value="MFS_dom"/>
</dbReference>
<dbReference type="PROSITE" id="PS50850">
    <property type="entry name" value="MFS"/>
    <property type="match status" value="1"/>
</dbReference>
<name>A0A5B8RIA3_9ZZZZ</name>
<feature type="transmembrane region" description="Helical" evidence="6">
    <location>
        <begin position="272"/>
        <end position="293"/>
    </location>
</feature>
<dbReference type="Gene3D" id="1.20.1250.20">
    <property type="entry name" value="MFS general substrate transporter like domains"/>
    <property type="match status" value="2"/>
</dbReference>
<feature type="transmembrane region" description="Helical" evidence="6">
    <location>
        <begin position="207"/>
        <end position="226"/>
    </location>
</feature>
<dbReference type="PANTHER" id="PTHR43124:SF3">
    <property type="entry name" value="CHLORAMPHENICOL EFFLUX PUMP RV0191"/>
    <property type="match status" value="1"/>
</dbReference>
<evidence type="ECO:0000256" key="4">
    <source>
        <dbReference type="ARBA" id="ARBA00022989"/>
    </source>
</evidence>
<feature type="transmembrane region" description="Helical" evidence="6">
    <location>
        <begin position="360"/>
        <end position="380"/>
    </location>
</feature>
<dbReference type="GO" id="GO:0005886">
    <property type="term" value="C:plasma membrane"/>
    <property type="evidence" value="ECO:0007669"/>
    <property type="project" value="UniProtKB-SubCell"/>
</dbReference>
<dbReference type="AlphaFoldDB" id="A0A5B8RIA3"/>
<protein>
    <recommendedName>
        <fullName evidence="7">Major facilitator superfamily (MFS) profile domain-containing protein</fullName>
    </recommendedName>
</protein>
<dbReference type="InterPro" id="IPR036259">
    <property type="entry name" value="MFS_trans_sf"/>
</dbReference>
<feature type="domain" description="Major facilitator superfamily (MFS) profile" evidence="7">
    <location>
        <begin position="6"/>
        <end position="385"/>
    </location>
</feature>
<keyword evidence="5 6" id="KW-0472">Membrane</keyword>
<evidence type="ECO:0000259" key="7">
    <source>
        <dbReference type="PROSITE" id="PS50850"/>
    </source>
</evidence>
<reference evidence="8" key="1">
    <citation type="submission" date="2019-06" db="EMBL/GenBank/DDBJ databases">
        <authorList>
            <person name="Murdoch R.W."/>
            <person name="Fathepure B."/>
        </authorList>
    </citation>
    <scope>NUCLEOTIDE SEQUENCE</scope>
</reference>
<evidence type="ECO:0000313" key="8">
    <source>
        <dbReference type="EMBL" id="QEA07668.1"/>
    </source>
</evidence>
<evidence type="ECO:0000256" key="5">
    <source>
        <dbReference type="ARBA" id="ARBA00023136"/>
    </source>
</evidence>
<dbReference type="EMBL" id="MN079318">
    <property type="protein sequence ID" value="QEA07668.1"/>
    <property type="molecule type" value="Genomic_DNA"/>
</dbReference>
<evidence type="ECO:0000256" key="1">
    <source>
        <dbReference type="ARBA" id="ARBA00004651"/>
    </source>
</evidence>
<dbReference type="Pfam" id="PF07690">
    <property type="entry name" value="MFS_1"/>
    <property type="match status" value="1"/>
</dbReference>
<dbReference type="InterPro" id="IPR011701">
    <property type="entry name" value="MFS"/>
</dbReference>
<keyword evidence="3 6" id="KW-0812">Transmembrane</keyword>
<dbReference type="SUPFAM" id="SSF103473">
    <property type="entry name" value="MFS general substrate transporter"/>
    <property type="match status" value="1"/>
</dbReference>
<sequence>MTRRDVTGFAALGAGLVALGYGLARFAYGLFVPFIRETLGLSPEAVGFIGALTFVSFIATSLFAPFLAERLGARATAVLASAAGVVGLAAIAGAGGAGLLAFGVGACGVCTGLIMPAMTEAVRASAPSRLHGRLNAVNNAGTSIGVAATAPAVLAWATAWRSAYAAFTAVALVAVALAWRHLPGPRPRADSETPGTRPALGRDQRHAMATLSVFAFVMGLVSAPYWVFTPDLVTTLAGASPRQTALIWLAVGLAGLAGGGTGDIVHRLGAPLTHAGALGLLALALALIAAAPADGAVTLLSAALFGAAYMTLTGLHVVCGVRILHDRPAAGAVPPFTAIAVGQVCGSSLAGVLIPGFGYAAVFTGFALAGALVCTASALVPERADGAAPTFTSDHSG</sequence>
<feature type="transmembrane region" description="Helical" evidence="6">
    <location>
        <begin position="163"/>
        <end position="179"/>
    </location>
</feature>
<dbReference type="InterPro" id="IPR050189">
    <property type="entry name" value="MFS_Efflux_Transporters"/>
</dbReference>
<feature type="transmembrane region" description="Helical" evidence="6">
    <location>
        <begin position="336"/>
        <end position="354"/>
    </location>
</feature>
<gene>
    <name evidence="8" type="ORF">KBTEX_04028</name>
</gene>
<dbReference type="GO" id="GO:0022857">
    <property type="term" value="F:transmembrane transporter activity"/>
    <property type="evidence" value="ECO:0007669"/>
    <property type="project" value="InterPro"/>
</dbReference>
<keyword evidence="4 6" id="KW-1133">Transmembrane helix</keyword>
<comment type="subcellular location">
    <subcellularLocation>
        <location evidence="1">Cell membrane</location>
        <topology evidence="1">Multi-pass membrane protein</topology>
    </subcellularLocation>
</comment>
<feature type="transmembrane region" description="Helical" evidence="6">
    <location>
        <begin position="45"/>
        <end position="64"/>
    </location>
</feature>
<accession>A0A5B8RIA3</accession>
<evidence type="ECO:0000256" key="6">
    <source>
        <dbReference type="SAM" id="Phobius"/>
    </source>
</evidence>
<feature type="transmembrane region" description="Helical" evidence="6">
    <location>
        <begin position="97"/>
        <end position="115"/>
    </location>
</feature>
<proteinExistence type="predicted"/>
<keyword evidence="2" id="KW-1003">Cell membrane</keyword>
<feature type="transmembrane region" description="Helical" evidence="6">
    <location>
        <begin position="136"/>
        <end position="157"/>
    </location>
</feature>